<evidence type="ECO:0000256" key="7">
    <source>
        <dbReference type="SAM" id="MobiDB-lite"/>
    </source>
</evidence>
<reference evidence="9 10" key="1">
    <citation type="journal article" date="2019" name="Int. J. Syst. Evol. Microbiol.">
        <title>The Global Catalogue of Microorganisms (GCM) 10K type strain sequencing project: providing services to taxonomists for standard genome sequencing and annotation.</title>
        <authorList>
            <consortium name="The Broad Institute Genomics Platform"/>
            <consortium name="The Broad Institute Genome Sequencing Center for Infectious Disease"/>
            <person name="Wu L."/>
            <person name="Ma J."/>
        </authorList>
    </citation>
    <scope>NUCLEOTIDE SEQUENCE [LARGE SCALE GENOMIC DNA]</scope>
    <source>
        <strain evidence="9 10">JCM 4505</strain>
    </source>
</reference>
<keyword evidence="4" id="KW-0106">Calcium</keyword>
<dbReference type="SUPFAM" id="SSF49899">
    <property type="entry name" value="Concanavalin A-like lectins/glucanases"/>
    <property type="match status" value="4"/>
</dbReference>
<dbReference type="InterPro" id="IPR006558">
    <property type="entry name" value="LamG-like"/>
</dbReference>
<feature type="coiled-coil region" evidence="6">
    <location>
        <begin position="880"/>
        <end position="907"/>
    </location>
</feature>
<dbReference type="PANTHER" id="PTHR19277:SF125">
    <property type="entry name" value="B6"/>
    <property type="match status" value="1"/>
</dbReference>
<feature type="domain" description="LamG-like jellyroll fold" evidence="8">
    <location>
        <begin position="353"/>
        <end position="473"/>
    </location>
</feature>
<evidence type="ECO:0000256" key="3">
    <source>
        <dbReference type="ARBA" id="ARBA00022729"/>
    </source>
</evidence>
<keyword evidence="10" id="KW-1185">Reference proteome</keyword>
<dbReference type="RefSeq" id="WP_344151701.1">
    <property type="nucleotide sequence ID" value="NZ_BAAABV010000005.1"/>
</dbReference>
<keyword evidence="5" id="KW-1015">Disulfide bond</keyword>
<dbReference type="Gene3D" id="2.60.120.200">
    <property type="match status" value="5"/>
</dbReference>
<comment type="caution">
    <text evidence="9">The sequence shown here is derived from an EMBL/GenBank/DDBJ whole genome shotgun (WGS) entry which is preliminary data.</text>
</comment>
<organism evidence="9 10">
    <name type="scientific">Streptomyces polychromogenes</name>
    <dbReference type="NCBI Taxonomy" id="67342"/>
    <lineage>
        <taxon>Bacteria</taxon>
        <taxon>Bacillati</taxon>
        <taxon>Actinomycetota</taxon>
        <taxon>Actinomycetes</taxon>
        <taxon>Kitasatosporales</taxon>
        <taxon>Streptomycetaceae</taxon>
        <taxon>Streptomyces</taxon>
    </lineage>
</organism>
<gene>
    <name evidence="9" type="ORF">GCM10010302_05320</name>
</gene>
<dbReference type="PANTHER" id="PTHR19277">
    <property type="entry name" value="PENTRAXIN"/>
    <property type="match status" value="1"/>
</dbReference>
<evidence type="ECO:0000256" key="1">
    <source>
        <dbReference type="ARBA" id="ARBA00001913"/>
    </source>
</evidence>
<keyword evidence="3" id="KW-0732">Signal</keyword>
<accession>A0ABN0V1J6</accession>
<keyword evidence="6" id="KW-0175">Coiled coil</keyword>
<name>A0ABN0V1J6_9ACTN</name>
<evidence type="ECO:0000256" key="5">
    <source>
        <dbReference type="ARBA" id="ARBA00023157"/>
    </source>
</evidence>
<keyword evidence="2" id="KW-0479">Metal-binding</keyword>
<dbReference type="SMART" id="SM00560">
    <property type="entry name" value="LamGL"/>
    <property type="match status" value="2"/>
</dbReference>
<dbReference type="InterPro" id="IPR013320">
    <property type="entry name" value="ConA-like_dom_sf"/>
</dbReference>
<protein>
    <recommendedName>
        <fullName evidence="8">LamG-like jellyroll fold domain-containing protein</fullName>
    </recommendedName>
</protein>
<feature type="domain" description="LamG-like jellyroll fold" evidence="8">
    <location>
        <begin position="1257"/>
        <end position="1389"/>
    </location>
</feature>
<dbReference type="EMBL" id="BAAABV010000005">
    <property type="protein sequence ID" value="GAA0270692.1"/>
    <property type="molecule type" value="Genomic_DNA"/>
</dbReference>
<evidence type="ECO:0000313" key="10">
    <source>
        <dbReference type="Proteomes" id="UP001501867"/>
    </source>
</evidence>
<evidence type="ECO:0000256" key="2">
    <source>
        <dbReference type="ARBA" id="ARBA00022723"/>
    </source>
</evidence>
<sequence>MAPQESLLKVYGDRSYRHVTMARHQGTTIAFAMDSARRIVYSVLDLSGQQAKGEIDSAYWSENPAELAFPREIAEVGFAAVGATAMPTVKRGGAEAGPDERPLPAEIDPFLSTTARLTADTPFHVVSDGTYLVVLRQSIGRTDPGAVYKLTGRGSSADAGRTDYELSGTEKIPLVHNTLLCDRFVLVDGKLKPVLEVRFKRSRHATNPESAKDSLGTEDMEGRPFHEPTQELSFVRNLTRGRFAAVLVPTAISNVQRWQLFAHNDATGRVDCFNVEQSAQGLFNTLGTRFYTSPDADYRDSVFERGPGTCPFTGRELVPVAGGEGHAETALRLTGTDPYVDLGDPVALRFGGRAYSIEAWVKPSSHDGPVLGRDGEYQLAVDSTGAVTLTHNGAPSPLTSDETVPTDVYTHIAATFDGKTARLYVGGKPAGSGALPFTPVTGVNTLIGQNGAGDHFDGDLDELRVWNRVRSEAELGEEMNHRLIGNDPGLVAYYRFDEGTGTTAHDQTDNALHGTLSGDAQWAGSDAPVGDHPGVRRDSFTLKGRTVASGMSAVLYHQQENVTAGYRADAKPAKRQARVMLAFVAKDAQGPSMAALDFAVGRDGRLAQAPDVLAPTALTRPVKGQDSERISVLQQTIKRLEPEIADLQQKIVQLGGEVGKVADYQARYDRMKPEFDKLERRYLDEKDQPTAYNYTLALKTPRLNSAGGLRQWLIGVRSDTNRGVAYFYDNKTTAMSTWRLEAVGESQDDRPFYRLVIDGDLYLRVENDSTAENSKILLSNLIPNNHFEQFQLVTEGRPNSDTQYVRLVNRRTRFAVGLPTAVDGDVPRQASECLKGDSGLLVMTSLGLRSRLDVQYWPAKLDMDTLSTQLAGAKTAQKRVAELQLALNARQADLQTARAELASLTNAAQGDDDLTLAMPLLSVDATGLSLSGCLLGFAQGTDRPALLDSGTGNLVLYFRGVNGQFFAVYYDTAVVRGTRTLAGDGGTLAFLARDPAVALDTCTIQVGDGDAPDRCDLTVTVGTVTETWKSLPRKAALMAAALAGNPGRSVTLGAVAKVTGSTVEFTTATTLRVPAKAHLLIGSTNYAASADAPAGAKSLTLTSAGTAIKPGDKVSLVTYDWGRAESSRPGVLLSAGSRLIGLATNGVESVPNGTSKASVTGRGCRWRAEMPGRAFQFGGKDQYLTLPAAKQQAAALVGDLSLEAWVNPEAGQGRLVHGRTTDGANYSLALASAGLPVWQFLGNSKAELTGSLDLANRDFTVELWAKRDTIRAVREPLLTHGLLAGGQKDRTLHLHFEPSGAFGFGMYGDDLTTTQTYSDLEWHHWAVVYRNASRERFIYRDGVEVAKDVATGAYLGNGPLILGQQPFGGTSLYGQIDEVRVFDRVRTPQEILAQRFQRLSGLEPGLLGHWKYEGSNDTASPIKGYQVVARVGDQAMRSAERFPCNEWGHVAATFTQSWAVRLDGGEGLSVASQDSLNILDDLTIEAFVQVEQLGRPAVLISKGSAVDGGREGVPYELSILPDGRLEFAFADAAGKATRFTSSETVKPGTFHRVTVVRQRQPDTVDTVKASESKPAEPAVRVYLYLDGKLAFSTLWGGAGTQANNRPVEMGRGLRGVLCEVRLWNTARTAPQLGLPVGPRDKGLLACWPFNENTGNVSVDLGGSFPAKLRGARWTRDPDPKASVLRLYRNGEPLTEGTATAQDRDTSGDTQLTLGARLVGGKPTELLTGTLEEVRIWRSVRTQEQISDNLFTRLRGDKQDLLGYWPFDRDSTEPGTTSVRDEGLRGNDLHFSPTRPRILLSTAPISADTAQVRSALADVRTPFHSTIAGAPGATEYADLQYDAKGQAMGVLKRCYGFVRDGRWHLITGYKVGDLITEWVGQAQFDPQLMGFIEGAPPVPSENLTDKSDGYAGASSVEFGEAEEVVQSLSASRENSRNQAFNASLGLENDQGIMTVAAPLGAGTAFPAAKFHLKISATGSVERSNSWSEDTKVSVGKNTARKTKLALTGYTEDPAKVLNSTVGRRYVPANTGIALVQSQTADVFALRLAHTGALVAYRMLPNPDIPLDWNIIHFPINPRYTKQGTLDGAVGFNDRGKVVDPDYPTATGYGEYSYFKPKDAYALKRRITRDQQRLQAFYESISTEVGHTTSDEAAKAQAKEALRSMGVNATQDGPRPTAGGSGTATGFSHRDLVNTYIWTAQGGFFAETTEATDAVSETTSGSYSFNAKVGVSAELAFGIGPIGIAGNADVSMGGGFTVTRAKSRDASRSFGLDVQCAPSGDLQRRDKDGKLVYDAAGKPVLVPGKVDAYRFLSFYLGENSANFDDFYNKVVDPQWLSNSDAPDAAALRQTRQNTAKPPCWRVLHRVTYVSRVLAPVPPPGAPPLEKAMRAENIDSNYELIRRLEPYVRPAATTSTALAAATRSALATQLPELLPHAPEIITYLTRYFGLSE</sequence>
<feature type="region of interest" description="Disordered" evidence="7">
    <location>
        <begin position="1688"/>
        <end position="1708"/>
    </location>
</feature>
<evidence type="ECO:0000256" key="4">
    <source>
        <dbReference type="ARBA" id="ARBA00022837"/>
    </source>
</evidence>
<dbReference type="InterPro" id="IPR051360">
    <property type="entry name" value="Neuronal_Pentraxin_Related"/>
</dbReference>
<proteinExistence type="predicted"/>
<evidence type="ECO:0000313" key="9">
    <source>
        <dbReference type="EMBL" id="GAA0270692.1"/>
    </source>
</evidence>
<dbReference type="Pfam" id="PF13385">
    <property type="entry name" value="Laminin_G_3"/>
    <property type="match status" value="4"/>
</dbReference>
<evidence type="ECO:0000256" key="6">
    <source>
        <dbReference type="SAM" id="Coils"/>
    </source>
</evidence>
<evidence type="ECO:0000259" key="8">
    <source>
        <dbReference type="SMART" id="SM00560"/>
    </source>
</evidence>
<comment type="cofactor">
    <cofactor evidence="1">
        <name>Ca(2+)</name>
        <dbReference type="ChEBI" id="CHEBI:29108"/>
    </cofactor>
</comment>
<dbReference type="Proteomes" id="UP001501867">
    <property type="component" value="Unassembled WGS sequence"/>
</dbReference>